<name>A0A1J4JZC1_9EUKA</name>
<dbReference type="OrthoDB" id="10515688at2759"/>
<dbReference type="InterPro" id="IPR036388">
    <property type="entry name" value="WH-like_DNA-bd_sf"/>
</dbReference>
<organism evidence="2 3">
    <name type="scientific">Tritrichomonas foetus</name>
    <dbReference type="NCBI Taxonomy" id="1144522"/>
    <lineage>
        <taxon>Eukaryota</taxon>
        <taxon>Metamonada</taxon>
        <taxon>Parabasalia</taxon>
        <taxon>Tritrichomonadida</taxon>
        <taxon>Tritrichomonadidae</taxon>
        <taxon>Tritrichomonas</taxon>
    </lineage>
</organism>
<sequence>MMNFDWDEDGFDDDQQNDFFGFENDTFNPDIFSDASSISSSVQTSQVNPQNYSSQQSNFDYSSFSSGITSVDSAPLMKNVKLPTYPMNLPRKRFGMSQSKSKFINHQQLPVMMPPPMFTAKIELSAMEKFQPRRTRRKIETWTSPTASAARTDQLFNDICLNTNATLNPVQLGFIPSYFWPNKDIPFVDLVYDFFQRKNHVNCRFFHKLFDALRVASVSEAYAELTGVQWVTDNVFKVNKGQFARLLGIKAIDGSLFHQQGNFPTHGFVELNIQQANMFCPGFDTNKIDFDDVRLLIHQPGIFTRTCNEAQLMTCSPMVRKNRSK</sequence>
<dbReference type="VEuPathDB" id="TrichDB:TRFO_06923"/>
<dbReference type="RefSeq" id="XP_068356012.1">
    <property type="nucleotide sequence ID" value="XM_068493387.1"/>
</dbReference>
<dbReference type="Proteomes" id="UP000179807">
    <property type="component" value="Unassembled WGS sequence"/>
</dbReference>
<comment type="caution">
    <text evidence="2">The sequence shown here is derived from an EMBL/GenBank/DDBJ whole genome shotgun (WGS) entry which is preliminary data.</text>
</comment>
<evidence type="ECO:0000313" key="2">
    <source>
        <dbReference type="EMBL" id="OHT02876.1"/>
    </source>
</evidence>
<dbReference type="GeneID" id="94828091"/>
<evidence type="ECO:0000313" key="3">
    <source>
        <dbReference type="Proteomes" id="UP000179807"/>
    </source>
</evidence>
<evidence type="ECO:0000259" key="1">
    <source>
        <dbReference type="Pfam" id="PF10416"/>
    </source>
</evidence>
<dbReference type="InterPro" id="IPR018845">
    <property type="entry name" value="Initiator-bd"/>
</dbReference>
<gene>
    <name evidence="2" type="ORF">TRFO_06923</name>
</gene>
<feature type="domain" description="Initiator binding" evidence="1">
    <location>
        <begin position="187"/>
        <end position="275"/>
    </location>
</feature>
<dbReference type="Pfam" id="PF10416">
    <property type="entry name" value="IBD"/>
    <property type="match status" value="1"/>
</dbReference>
<keyword evidence="3" id="KW-1185">Reference proteome</keyword>
<proteinExistence type="predicted"/>
<dbReference type="AlphaFoldDB" id="A0A1J4JZC1"/>
<protein>
    <recommendedName>
        <fullName evidence="1">Initiator binding domain-containing protein</fullName>
    </recommendedName>
</protein>
<dbReference type="EMBL" id="MLAK01000849">
    <property type="protein sequence ID" value="OHT02876.1"/>
    <property type="molecule type" value="Genomic_DNA"/>
</dbReference>
<accession>A0A1J4JZC1</accession>
<dbReference type="Gene3D" id="1.10.10.10">
    <property type="entry name" value="Winged helix-like DNA-binding domain superfamily/Winged helix DNA-binding domain"/>
    <property type="match status" value="1"/>
</dbReference>
<reference evidence="2" key="1">
    <citation type="submission" date="2016-10" db="EMBL/GenBank/DDBJ databases">
        <authorList>
            <person name="Benchimol M."/>
            <person name="Almeida L.G."/>
            <person name="Vasconcelos A.T."/>
            <person name="Perreira-Neves A."/>
            <person name="Rosa I.A."/>
            <person name="Tasca T."/>
            <person name="Bogo M.R."/>
            <person name="de Souza W."/>
        </authorList>
    </citation>
    <scope>NUCLEOTIDE SEQUENCE [LARGE SCALE GENOMIC DNA]</scope>
    <source>
        <strain evidence="2">K</strain>
    </source>
</reference>